<reference evidence="5" key="1">
    <citation type="submission" date="2018-05" db="EMBL/GenBank/DDBJ databases">
        <authorList>
            <person name="Lanie J.A."/>
            <person name="Ng W.-L."/>
            <person name="Kazmierczak K.M."/>
            <person name="Andrzejewski T.M."/>
            <person name="Davidsen T.M."/>
            <person name="Wayne K.J."/>
            <person name="Tettelin H."/>
            <person name="Glass J.I."/>
            <person name="Rusch D."/>
            <person name="Podicherti R."/>
            <person name="Tsui H.-C.T."/>
            <person name="Winkler M.E."/>
        </authorList>
    </citation>
    <scope>NUCLEOTIDE SEQUENCE</scope>
</reference>
<dbReference type="FunFam" id="3.40.50.970:FF:000001">
    <property type="entry name" value="Pyruvate dehydrogenase E1 beta subunit"/>
    <property type="match status" value="1"/>
</dbReference>
<gene>
    <name evidence="5" type="ORF">METZ01_LOCUS269728</name>
</gene>
<dbReference type="SMART" id="SM00861">
    <property type="entry name" value="Transket_pyr"/>
    <property type="match status" value="1"/>
</dbReference>
<name>A0A382JWH4_9ZZZZ</name>
<comment type="cofactor">
    <cofactor evidence="1">
        <name>thiamine diphosphate</name>
        <dbReference type="ChEBI" id="CHEBI:58937"/>
    </cofactor>
</comment>
<dbReference type="InterPro" id="IPR033248">
    <property type="entry name" value="Transketolase_C"/>
</dbReference>
<accession>A0A382JWH4</accession>
<evidence type="ECO:0000259" key="4">
    <source>
        <dbReference type="SMART" id="SM00861"/>
    </source>
</evidence>
<feature type="non-terminal residue" evidence="5">
    <location>
        <position position="240"/>
    </location>
</feature>
<keyword evidence="2" id="KW-0560">Oxidoreductase</keyword>
<dbReference type="SUPFAM" id="SSF52518">
    <property type="entry name" value="Thiamin diphosphate-binding fold (THDP-binding)"/>
    <property type="match status" value="1"/>
</dbReference>
<dbReference type="InterPro" id="IPR009014">
    <property type="entry name" value="Transketo_C/PFOR_II"/>
</dbReference>
<dbReference type="SUPFAM" id="SSF52922">
    <property type="entry name" value="TK C-terminal domain-like"/>
    <property type="match status" value="1"/>
</dbReference>
<dbReference type="PANTHER" id="PTHR43257">
    <property type="entry name" value="PYRUVATE DEHYDROGENASE E1 COMPONENT BETA SUBUNIT"/>
    <property type="match status" value="1"/>
</dbReference>
<dbReference type="InterPro" id="IPR005475">
    <property type="entry name" value="Transketolase-like_Pyr-bd"/>
</dbReference>
<organism evidence="5">
    <name type="scientific">marine metagenome</name>
    <dbReference type="NCBI Taxonomy" id="408172"/>
    <lineage>
        <taxon>unclassified sequences</taxon>
        <taxon>metagenomes</taxon>
        <taxon>ecological metagenomes</taxon>
    </lineage>
</organism>
<dbReference type="InterPro" id="IPR029061">
    <property type="entry name" value="THDP-binding"/>
</dbReference>
<dbReference type="GO" id="GO:0016491">
    <property type="term" value="F:oxidoreductase activity"/>
    <property type="evidence" value="ECO:0007669"/>
    <property type="project" value="UniProtKB-KW"/>
</dbReference>
<dbReference type="EMBL" id="UINC01077087">
    <property type="protein sequence ID" value="SVC16874.1"/>
    <property type="molecule type" value="Genomic_DNA"/>
</dbReference>
<dbReference type="Gene3D" id="3.40.50.920">
    <property type="match status" value="1"/>
</dbReference>
<keyword evidence="3" id="KW-0786">Thiamine pyrophosphate</keyword>
<dbReference type="AlphaFoldDB" id="A0A382JWH4"/>
<evidence type="ECO:0000256" key="1">
    <source>
        <dbReference type="ARBA" id="ARBA00001964"/>
    </source>
</evidence>
<evidence type="ECO:0000256" key="2">
    <source>
        <dbReference type="ARBA" id="ARBA00023002"/>
    </source>
</evidence>
<evidence type="ECO:0000313" key="5">
    <source>
        <dbReference type="EMBL" id="SVC16874.1"/>
    </source>
</evidence>
<dbReference type="Pfam" id="PF02780">
    <property type="entry name" value="Transketolase_C"/>
    <property type="match status" value="1"/>
</dbReference>
<feature type="domain" description="Transketolase-like pyrimidine-binding" evidence="4">
    <location>
        <begin position="6"/>
        <end position="181"/>
    </location>
</feature>
<sequence length="240" mass="25828">MARREMTYTEAALEALTAAMVRDPTIFVLGEGIGERGGNFNTTKGLYQRFGPRRLRDTPICERGFVGLCTGAAMTGTRPIVDFMFIDFILDAVGELTNQIAKIQYMTSGRLKMPVLLRGCVGVGGGAATHHSGSYFPFFVNVPGFRVVVPTTPYDAKGLLATALRCDDPVLYLEHKSLLNVRGDVPEEDFAIPFGEARVCREGTDVTIVGVGPLVPKSLAAAESLAAEGISVEVIDPRTL</sequence>
<proteinExistence type="predicted"/>
<evidence type="ECO:0000256" key="3">
    <source>
        <dbReference type="ARBA" id="ARBA00023052"/>
    </source>
</evidence>
<protein>
    <recommendedName>
        <fullName evidence="4">Transketolase-like pyrimidine-binding domain-containing protein</fullName>
    </recommendedName>
</protein>
<dbReference type="Pfam" id="PF02779">
    <property type="entry name" value="Transket_pyr"/>
    <property type="match status" value="1"/>
</dbReference>
<dbReference type="PANTHER" id="PTHR43257:SF2">
    <property type="entry name" value="PYRUVATE DEHYDROGENASE E1 COMPONENT SUBUNIT BETA"/>
    <property type="match status" value="1"/>
</dbReference>
<dbReference type="Gene3D" id="3.40.50.970">
    <property type="match status" value="1"/>
</dbReference>